<protein>
    <submittedName>
        <fullName evidence="1">Uncharacterized protein</fullName>
    </submittedName>
</protein>
<dbReference type="EMBL" id="JACMRX010000004">
    <property type="protein sequence ID" value="KAF7990331.1"/>
    <property type="molecule type" value="Genomic_DNA"/>
</dbReference>
<dbReference type="GO" id="GO:0034719">
    <property type="term" value="C:SMN-Sm protein complex"/>
    <property type="evidence" value="ECO:0007669"/>
    <property type="project" value="InterPro"/>
</dbReference>
<organism evidence="1 2">
    <name type="scientific">Aphidius gifuensis</name>
    <name type="common">Parasitoid wasp</name>
    <dbReference type="NCBI Taxonomy" id="684658"/>
    <lineage>
        <taxon>Eukaryota</taxon>
        <taxon>Metazoa</taxon>
        <taxon>Ecdysozoa</taxon>
        <taxon>Arthropoda</taxon>
        <taxon>Hexapoda</taxon>
        <taxon>Insecta</taxon>
        <taxon>Pterygota</taxon>
        <taxon>Neoptera</taxon>
        <taxon>Endopterygota</taxon>
        <taxon>Hymenoptera</taxon>
        <taxon>Apocrita</taxon>
        <taxon>Ichneumonoidea</taxon>
        <taxon>Braconidae</taxon>
        <taxon>Aphidiinae</taxon>
        <taxon>Aphidius</taxon>
    </lineage>
</organism>
<accession>A0A834XT56</accession>
<dbReference type="AlphaFoldDB" id="A0A834XT56"/>
<dbReference type="PANTHER" id="PTHR14679:SF1">
    <property type="entry name" value="GEM-ASSOCIATED PROTEIN 7"/>
    <property type="match status" value="1"/>
</dbReference>
<dbReference type="OrthoDB" id="70763at2759"/>
<dbReference type="Proteomes" id="UP000639338">
    <property type="component" value="Unassembled WGS sequence"/>
</dbReference>
<proteinExistence type="predicted"/>
<dbReference type="Pfam" id="PF11095">
    <property type="entry name" value="Gemin7"/>
    <property type="match status" value="1"/>
</dbReference>
<dbReference type="GO" id="GO:0000387">
    <property type="term" value="P:spliceosomal snRNP assembly"/>
    <property type="evidence" value="ECO:0007669"/>
    <property type="project" value="TreeGrafter"/>
</dbReference>
<evidence type="ECO:0000313" key="2">
    <source>
        <dbReference type="Proteomes" id="UP000639338"/>
    </source>
</evidence>
<keyword evidence="2" id="KW-1185">Reference proteome</keyword>
<gene>
    <name evidence="1" type="ORF">HCN44_000136</name>
</gene>
<name>A0A834XT56_APHGI</name>
<dbReference type="InterPro" id="IPR020338">
    <property type="entry name" value="SMN_gemin7"/>
</dbReference>
<evidence type="ECO:0000313" key="1">
    <source>
        <dbReference type="EMBL" id="KAF7990331.1"/>
    </source>
</evidence>
<reference evidence="1 2" key="1">
    <citation type="submission" date="2020-08" db="EMBL/GenBank/DDBJ databases">
        <title>Aphidius gifuensis genome sequencing and assembly.</title>
        <authorList>
            <person name="Du Z."/>
        </authorList>
    </citation>
    <scope>NUCLEOTIDE SEQUENCE [LARGE SCALE GENOMIC DNA]</scope>
    <source>
        <strain evidence="1">YNYX2018</strain>
        <tissue evidence="1">Adults</tissue>
    </source>
</reference>
<dbReference type="Gene3D" id="2.30.30.100">
    <property type="match status" value="1"/>
</dbReference>
<comment type="caution">
    <text evidence="1">The sequence shown here is derived from an EMBL/GenBank/DDBJ whole genome shotgun (WGS) entry which is preliminary data.</text>
</comment>
<sequence length="103" mass="11694">MDNATKVKAEEPELIPDFAKPEIQEARAFLRERFLTFINGIVSKDAKFNLYENSKVSGEFRGTDVDCLELYVKNLSTPLGKIPQAVLRATDVITFEIENLKDE</sequence>
<dbReference type="PANTHER" id="PTHR14679">
    <property type="entry name" value="GEM-ASSOCIATED PROTEIN 7"/>
    <property type="match status" value="1"/>
</dbReference>